<dbReference type="WormBase" id="CBG08876">
    <property type="protein sequence ID" value="CBP26959"/>
    <property type="gene ID" value="WBGene00030593"/>
    <property type="gene designation" value="Cbr-str-211"/>
</dbReference>
<comment type="similarity">
    <text evidence="14">Belongs to the nematode receptor-like protein str family.</text>
</comment>
<dbReference type="InParanoid" id="A8X7L5"/>
<dbReference type="HOGENOM" id="CLU_024223_0_0_1"/>
<evidence type="ECO:0000256" key="9">
    <source>
        <dbReference type="ARBA" id="ARBA00023136"/>
    </source>
</evidence>
<evidence type="ECO:0000256" key="7">
    <source>
        <dbReference type="ARBA" id="ARBA00022989"/>
    </source>
</evidence>
<evidence type="ECO:0000256" key="19">
    <source>
        <dbReference type="SAM" id="Phobius"/>
    </source>
</evidence>
<dbReference type="SUPFAM" id="SSF81321">
    <property type="entry name" value="Family A G protein-coupled receptor-like"/>
    <property type="match status" value="2"/>
</dbReference>
<feature type="transmembrane region" description="Helical" evidence="19">
    <location>
        <begin position="336"/>
        <end position="358"/>
    </location>
</feature>
<dbReference type="AlphaFoldDB" id="A8X7L5"/>
<evidence type="ECO:0000313" key="20">
    <source>
        <dbReference type="EMBL" id="CAP28626.2"/>
    </source>
</evidence>
<feature type="transmembrane region" description="Helical" evidence="19">
    <location>
        <begin position="613"/>
        <end position="634"/>
    </location>
</feature>
<dbReference type="GO" id="GO:0042048">
    <property type="term" value="P:olfactory behavior"/>
    <property type="evidence" value="ECO:0000318"/>
    <property type="project" value="GO_Central"/>
</dbReference>
<dbReference type="InterPro" id="IPR019421">
    <property type="entry name" value="7TM_GPCR_serpentine_rcpt_Srd"/>
</dbReference>
<feature type="transmembrane region" description="Helical" evidence="19">
    <location>
        <begin position="370"/>
        <end position="396"/>
    </location>
</feature>
<keyword evidence="5 19" id="KW-0812">Transmembrane</keyword>
<feature type="transmembrane region" description="Helical" evidence="19">
    <location>
        <begin position="525"/>
        <end position="552"/>
    </location>
</feature>
<dbReference type="eggNOG" id="ENOG502RVUE">
    <property type="taxonomic scope" value="Eukaryota"/>
</dbReference>
<dbReference type="Proteomes" id="UP000008549">
    <property type="component" value="Unassembled WGS sequence"/>
</dbReference>
<feature type="transmembrane region" description="Helical" evidence="19">
    <location>
        <begin position="416"/>
        <end position="440"/>
    </location>
</feature>
<feature type="transmembrane region" description="Helical" evidence="19">
    <location>
        <begin position="259"/>
        <end position="280"/>
    </location>
</feature>
<feature type="transmembrane region" description="Helical" evidence="19">
    <location>
        <begin position="72"/>
        <end position="90"/>
    </location>
</feature>
<feature type="transmembrane region" description="Helical" evidence="19">
    <location>
        <begin position="12"/>
        <end position="32"/>
    </location>
</feature>
<keyword evidence="4" id="KW-0716">Sensory transduction</keyword>
<feature type="transmembrane region" description="Helical" evidence="19">
    <location>
        <begin position="102"/>
        <end position="125"/>
    </location>
</feature>
<keyword evidence="10" id="KW-0675">Receptor</keyword>
<evidence type="ECO:0000256" key="6">
    <source>
        <dbReference type="ARBA" id="ARBA00022725"/>
    </source>
</evidence>
<comment type="function">
    <text evidence="13">An odorant receptor which affects chemotaxis to the volatile odorant diacetyl. Specifies AWA neuronal cell fate via the odr-7 pathway.</text>
</comment>
<evidence type="ECO:0000256" key="15">
    <source>
        <dbReference type="ARBA" id="ARBA00064300"/>
    </source>
</evidence>
<gene>
    <name evidence="22" type="primary">str-211</name>
    <name evidence="20" type="synonym">Cbr-str-211</name>
    <name evidence="22" type="ORF">CBG08876</name>
    <name evidence="20" type="ORF">CBG_08876</name>
</gene>
<feature type="transmembrane region" description="Helical" evidence="19">
    <location>
        <begin position="287"/>
        <end position="307"/>
    </location>
</feature>
<comment type="subcellular location">
    <subcellularLocation>
        <location evidence="1">Cell projection</location>
        <location evidence="1">Cilium membrane</location>
        <topology evidence="1">Multi-pass membrane protein</topology>
    </subcellularLocation>
</comment>
<evidence type="ECO:0000256" key="16">
    <source>
        <dbReference type="ARBA" id="ARBA00067967"/>
    </source>
</evidence>
<dbReference type="InterPro" id="IPR019428">
    <property type="entry name" value="7TM_GPCR_serpentine_rcpt_Str"/>
</dbReference>
<evidence type="ECO:0000256" key="4">
    <source>
        <dbReference type="ARBA" id="ARBA00022606"/>
    </source>
</evidence>
<keyword evidence="3" id="KW-0145">Chemotaxis</keyword>
<evidence type="ECO:0000256" key="8">
    <source>
        <dbReference type="ARBA" id="ARBA00023069"/>
    </source>
</evidence>
<evidence type="ECO:0000256" key="5">
    <source>
        <dbReference type="ARBA" id="ARBA00022692"/>
    </source>
</evidence>
<keyword evidence="6" id="KW-0552">Olfaction</keyword>
<feature type="transmembrane region" description="Helical" evidence="19">
    <location>
        <begin position="576"/>
        <end position="601"/>
    </location>
</feature>
<sequence length="675" mass="77233">MSSKWQAFQNITQHISTLFALILNGSLIHLVLKKSPNNLGVYKLLIIYTATTEIVFTILEIIVQPVTIYCEIFGSLLAIFSIQFIYRYWVVSGNEWIESFSGFKILLWLMIPVCCGSIWGLAAYFPCAPRPKSDQYLRKSLLDEFNLTVEDNLYIAPYFYEKSENGTVEIYLPSFLSIVIDSILINISIATAFYFGFKCYSTLRKSKDMASSQQYKSLQTQLFYSLVTQTLIPVFLMHIPAFAMFILTFLEVDVGPLSGIVTVTIALFPAIDPLPTLIIVKSYRNAIQSYLVLFLNAIARCIAPGAISTHPSHVRTLSLYFLLISQRMIDWENSQYAFQIIAAILATISNSLLIYLITHFSPKDIGDYKHLMLFISMFEVVYAMLDLIVQPIFYSFRATFTLIVNTTNSKIDKKFWEIMAVIYCGFFGSSMAIFSLHYVYRYWVITGNSQNLSYFKGRQIFWWLVIPFSIGLIWALVGYFPCYPRKGSSDYLRYGVQEKLSLDIDQIVYFAPYFYEKNDVGEDLIYWPSFVGVCLDSMSINLSMFIVVFYGVKCWNKMRNILTTTSSHLESIQNQLFYALVAQTIIPIFLMHIPALTMFMFSFFELDAGHLSGLVSFSIALFPALDPIPTILIISSYRDAIKKFVQKKCSKFRKTKIGKLLVKAQPTVKCSNGVM</sequence>
<proteinExistence type="inferred from homology"/>
<keyword evidence="11" id="KW-0325">Glycoprotein</keyword>
<evidence type="ECO:0000256" key="13">
    <source>
        <dbReference type="ARBA" id="ARBA00054965"/>
    </source>
</evidence>
<feature type="transmembrane region" description="Helical" evidence="19">
    <location>
        <begin position="170"/>
        <end position="197"/>
    </location>
</feature>
<dbReference type="Pfam" id="PF10326">
    <property type="entry name" value="7TM_GPCR_Str"/>
    <property type="match status" value="2"/>
</dbReference>
<reference evidence="20 21" key="1">
    <citation type="journal article" date="2003" name="PLoS Biol.">
        <title>The genome sequence of Caenorhabditis briggsae: a platform for comparative genomics.</title>
        <authorList>
            <person name="Stein L.D."/>
            <person name="Bao Z."/>
            <person name="Blasiar D."/>
            <person name="Blumenthal T."/>
            <person name="Brent M.R."/>
            <person name="Chen N."/>
            <person name="Chinwalla A."/>
            <person name="Clarke L."/>
            <person name="Clee C."/>
            <person name="Coghlan A."/>
            <person name="Coulson A."/>
            <person name="D'Eustachio P."/>
            <person name="Fitch D.H."/>
            <person name="Fulton L.A."/>
            <person name="Fulton R.E."/>
            <person name="Griffiths-Jones S."/>
            <person name="Harris T.W."/>
            <person name="Hillier L.W."/>
            <person name="Kamath R."/>
            <person name="Kuwabara P.E."/>
            <person name="Mardis E.R."/>
            <person name="Marra M.A."/>
            <person name="Miner T.L."/>
            <person name="Minx P."/>
            <person name="Mullikin J.C."/>
            <person name="Plumb R.W."/>
            <person name="Rogers J."/>
            <person name="Schein J.E."/>
            <person name="Sohrmann M."/>
            <person name="Spieth J."/>
            <person name="Stajich J.E."/>
            <person name="Wei C."/>
            <person name="Willey D."/>
            <person name="Wilson R.K."/>
            <person name="Durbin R."/>
            <person name="Waterston R.H."/>
        </authorList>
    </citation>
    <scope>NUCLEOTIDE SEQUENCE [LARGE SCALE GENOMIC DNA]</scope>
    <source>
        <strain evidence="20 21">AF16</strain>
    </source>
</reference>
<protein>
    <recommendedName>
        <fullName evidence="16">Serpentine receptor class r-10</fullName>
    </recommendedName>
    <alternativeName>
        <fullName evidence="17">Odorant response abnormal protein 10</fullName>
    </alternativeName>
    <alternativeName>
        <fullName evidence="18">Olfactory receptor 10</fullName>
    </alternativeName>
</protein>
<comment type="subunit">
    <text evidence="15">Interacts with odr-4.</text>
</comment>
<keyword evidence="2" id="KW-1003">Cell membrane</keyword>
<evidence type="ECO:0000256" key="18">
    <source>
        <dbReference type="ARBA" id="ARBA00082489"/>
    </source>
</evidence>
<feature type="transmembrane region" description="Helical" evidence="19">
    <location>
        <begin position="44"/>
        <end position="66"/>
    </location>
</feature>
<evidence type="ECO:0000256" key="10">
    <source>
        <dbReference type="ARBA" id="ARBA00023170"/>
    </source>
</evidence>
<evidence type="ECO:0000256" key="2">
    <source>
        <dbReference type="ARBA" id="ARBA00022475"/>
    </source>
</evidence>
<reference evidence="20 21" key="2">
    <citation type="journal article" date="2011" name="PLoS Genet.">
        <title>Caenorhabditis briggsae recombinant inbred line genotypes reveal inter-strain incompatibility and the evolution of recombination.</title>
        <authorList>
            <person name="Ross J.A."/>
            <person name="Koboldt D.C."/>
            <person name="Staisch J.E."/>
            <person name="Chamberlin H.M."/>
            <person name="Gupta B.P."/>
            <person name="Miller R.D."/>
            <person name="Baird S.E."/>
            <person name="Haag E.S."/>
        </authorList>
    </citation>
    <scope>NUCLEOTIDE SEQUENCE [LARGE SCALE GENOMIC DNA]</scope>
    <source>
        <strain evidence="20 21">AF16</strain>
    </source>
</reference>
<dbReference type="Pfam" id="PF10317">
    <property type="entry name" value="7TM_GPCR_Srd"/>
    <property type="match status" value="1"/>
</dbReference>
<keyword evidence="9 19" id="KW-0472">Membrane</keyword>
<evidence type="ECO:0000256" key="3">
    <source>
        <dbReference type="ARBA" id="ARBA00022500"/>
    </source>
</evidence>
<evidence type="ECO:0000313" key="21">
    <source>
        <dbReference type="Proteomes" id="UP000008549"/>
    </source>
</evidence>
<evidence type="ECO:0000256" key="11">
    <source>
        <dbReference type="ARBA" id="ARBA00023180"/>
    </source>
</evidence>
<dbReference type="GO" id="GO:0006935">
    <property type="term" value="P:chemotaxis"/>
    <property type="evidence" value="ECO:0007669"/>
    <property type="project" value="UniProtKB-KW"/>
</dbReference>
<evidence type="ECO:0000313" key="22">
    <source>
        <dbReference type="WormBase" id="CBG08876"/>
    </source>
</evidence>
<organism evidence="20 21">
    <name type="scientific">Caenorhabditis briggsae</name>
    <dbReference type="NCBI Taxonomy" id="6238"/>
    <lineage>
        <taxon>Eukaryota</taxon>
        <taxon>Metazoa</taxon>
        <taxon>Ecdysozoa</taxon>
        <taxon>Nematoda</taxon>
        <taxon>Chromadorea</taxon>
        <taxon>Rhabditida</taxon>
        <taxon>Rhabditina</taxon>
        <taxon>Rhabditomorpha</taxon>
        <taxon>Rhabditoidea</taxon>
        <taxon>Rhabditidae</taxon>
        <taxon>Peloderinae</taxon>
        <taxon>Caenorhabditis</taxon>
    </lineage>
</organism>
<evidence type="ECO:0000256" key="17">
    <source>
        <dbReference type="ARBA" id="ARBA00078653"/>
    </source>
</evidence>
<dbReference type="GO" id="GO:0060170">
    <property type="term" value="C:ciliary membrane"/>
    <property type="evidence" value="ECO:0007669"/>
    <property type="project" value="UniProtKB-SubCell"/>
</dbReference>
<dbReference type="PANTHER" id="PTHR22943:SF20">
    <property type="entry name" value="SEVEN TM RECEPTOR"/>
    <property type="match status" value="1"/>
</dbReference>
<dbReference type="GO" id="GO:0005886">
    <property type="term" value="C:plasma membrane"/>
    <property type="evidence" value="ECO:0000318"/>
    <property type="project" value="GO_Central"/>
</dbReference>
<dbReference type="GO" id="GO:0007186">
    <property type="term" value="P:G protein-coupled receptor signaling pathway"/>
    <property type="evidence" value="ECO:0000318"/>
    <property type="project" value="GO_Central"/>
</dbReference>
<name>A8X7L5_CAEBR</name>
<dbReference type="PANTHER" id="PTHR22943">
    <property type="entry name" value="7-TRANSMEMBRANE DOMAIN RECEPTOR C.ELEGANS"/>
    <property type="match status" value="1"/>
</dbReference>
<feature type="transmembrane region" description="Helical" evidence="19">
    <location>
        <begin position="460"/>
        <end position="480"/>
    </location>
</feature>
<evidence type="ECO:0000256" key="1">
    <source>
        <dbReference type="ARBA" id="ARBA00004272"/>
    </source>
</evidence>
<keyword evidence="21" id="KW-1185">Reference proteome</keyword>
<evidence type="ECO:0000256" key="14">
    <source>
        <dbReference type="ARBA" id="ARBA00061678"/>
    </source>
</evidence>
<accession>A8X7L5</accession>
<dbReference type="EMBL" id="HE601187">
    <property type="protein sequence ID" value="CAP28626.2"/>
    <property type="molecule type" value="Genomic_DNA"/>
</dbReference>
<dbReference type="FunFam" id="1.20.1070.10:FF:000128">
    <property type="entry name" value="Seven TM Receptor"/>
    <property type="match status" value="2"/>
</dbReference>
<keyword evidence="7 19" id="KW-1133">Transmembrane helix</keyword>
<keyword evidence="12" id="KW-0966">Cell projection</keyword>
<dbReference type="OMA" id="IFCIADW"/>
<dbReference type="GO" id="GO:0038022">
    <property type="term" value="F:G protein-coupled olfactory receptor activity"/>
    <property type="evidence" value="ECO:0000318"/>
    <property type="project" value="GO_Central"/>
</dbReference>
<dbReference type="FunCoup" id="A8X7L5">
    <property type="interactions" value="2"/>
</dbReference>
<evidence type="ECO:0000256" key="12">
    <source>
        <dbReference type="ARBA" id="ARBA00023273"/>
    </source>
</evidence>
<keyword evidence="8" id="KW-0969">Cilium</keyword>
<feature type="transmembrane region" description="Helical" evidence="19">
    <location>
        <begin position="222"/>
        <end position="247"/>
    </location>
</feature>